<feature type="region of interest" description="Disordered" evidence="1">
    <location>
        <begin position="459"/>
        <end position="547"/>
    </location>
</feature>
<feature type="region of interest" description="Disordered" evidence="1">
    <location>
        <begin position="329"/>
        <end position="351"/>
    </location>
</feature>
<comment type="caution">
    <text evidence="4">The sequence shown here is derived from an EMBL/GenBank/DDBJ whole genome shotgun (WGS) entry which is preliminary data.</text>
</comment>
<accession>A0A1M2VXJ6</accession>
<evidence type="ECO:0000313" key="5">
    <source>
        <dbReference type="Proteomes" id="UP000184267"/>
    </source>
</evidence>
<dbReference type="OrthoDB" id="5575722at2759"/>
<feature type="compositionally biased region" description="Low complexity" evidence="1">
    <location>
        <begin position="276"/>
        <end position="287"/>
    </location>
</feature>
<dbReference type="InterPro" id="IPR028163">
    <property type="entry name" value="HAUS_6_N"/>
</dbReference>
<organism evidence="4 5">
    <name type="scientific">Trametes pubescens</name>
    <name type="common">White-rot fungus</name>
    <dbReference type="NCBI Taxonomy" id="154538"/>
    <lineage>
        <taxon>Eukaryota</taxon>
        <taxon>Fungi</taxon>
        <taxon>Dikarya</taxon>
        <taxon>Basidiomycota</taxon>
        <taxon>Agaricomycotina</taxon>
        <taxon>Agaricomycetes</taxon>
        <taxon>Polyporales</taxon>
        <taxon>Polyporaceae</taxon>
        <taxon>Trametes</taxon>
    </lineage>
</organism>
<feature type="region of interest" description="Disordered" evidence="1">
    <location>
        <begin position="276"/>
        <end position="305"/>
    </location>
</feature>
<name>A0A1M2VXJ6_TRAPU</name>
<dbReference type="Proteomes" id="UP000184267">
    <property type="component" value="Unassembled WGS sequence"/>
</dbReference>
<evidence type="ECO:0000313" key="4">
    <source>
        <dbReference type="EMBL" id="OJT12315.1"/>
    </source>
</evidence>
<feature type="compositionally biased region" description="Acidic residues" evidence="1">
    <location>
        <begin position="570"/>
        <end position="579"/>
    </location>
</feature>
<dbReference type="Pfam" id="PF14661">
    <property type="entry name" value="HAUS6_N"/>
    <property type="match status" value="1"/>
</dbReference>
<dbReference type="AlphaFoldDB" id="A0A1M2VXJ6"/>
<evidence type="ECO:0000256" key="1">
    <source>
        <dbReference type="SAM" id="MobiDB-lite"/>
    </source>
</evidence>
<evidence type="ECO:0000256" key="2">
    <source>
        <dbReference type="SAM" id="SignalP"/>
    </source>
</evidence>
<feature type="chain" id="PRO_5012228471" description="HAUS augmin-like complex subunit 6 N-terminal domain-containing protein" evidence="2">
    <location>
        <begin position="31"/>
        <end position="707"/>
    </location>
</feature>
<feature type="compositionally biased region" description="Acidic residues" evidence="1">
    <location>
        <begin position="657"/>
        <end position="669"/>
    </location>
</feature>
<reference evidence="4 5" key="1">
    <citation type="submission" date="2016-10" db="EMBL/GenBank/DDBJ databases">
        <title>Genome sequence of the basidiomycete white-rot fungus Trametes pubescens.</title>
        <authorList>
            <person name="Makela M.R."/>
            <person name="Granchi Z."/>
            <person name="Peng M."/>
            <person name="De Vries R.P."/>
            <person name="Grigoriev I."/>
            <person name="Riley R."/>
            <person name="Hilden K."/>
        </authorList>
    </citation>
    <scope>NUCLEOTIDE SEQUENCE [LARGE SCALE GENOMIC DNA]</scope>
    <source>
        <strain evidence="4 5">FBCC735</strain>
    </source>
</reference>
<gene>
    <name evidence="4" type="ORF">TRAPUB_11142</name>
</gene>
<feature type="region of interest" description="Disordered" evidence="1">
    <location>
        <begin position="567"/>
        <end position="615"/>
    </location>
</feature>
<dbReference type="EMBL" id="MNAD01000494">
    <property type="protein sequence ID" value="OJT12315.1"/>
    <property type="molecule type" value="Genomic_DNA"/>
</dbReference>
<feature type="signal peptide" evidence="2">
    <location>
        <begin position="1"/>
        <end position="30"/>
    </location>
</feature>
<sequence length="707" mass="77382">MQPQDPRLPNGLLIILHLHLLNYPLQDATGYDERLFDAARGMRERNKAMEDISYFLVGKIERSKERAKSANTTAFRIALAKYVEAIRNSIVHTTHAGEKPTEQKAKQPASPARDEIPAWWWRDIVVRKSILDECCGERFERLILALSSHAILKNTNPSQPLSTLHPLPAQGHAILDTLPQAYTARLAAAQSERLEWERSAALLVQRQADLTVIRARLADPRHASSSKYDALDTARLLAQRDSRLQDLIRGTWVGDEGRRALQLVTALAGLVDPATGTASAPAASAAGESGIEPSTRIDHRPQASVAAETPPLPIAAARHPSHLHALSAPLFPDKKAPSSLPNEVGDPSGHPHAITERLAAVQDIHRSLQEALLAAQGIHTQLLRGLQKAKEREAASRAPKGRALELTSSLWAPRKGEGVVFKLPEDAATLLPHFGLESPSSETAIEERIAHIRTALLPPFTAQPLPPPSPEPEPEVEVHRPASRLPQPSRMHAAGRGHATSQPEKSTQRARPPQVGLVRGGGHRDEKPAQAASRRLSRRASAARARRSTVFGRGEDAELLRIVASIEDRSDSEDSDAGVEDDRGLLRTPARTRRQQQHLGTRGTLLSSVKKGGPRQSYDIAVHERAAHVPRLPSLRLSGAPELDEDGEGPEVRPDEIREEVEEDGDEEVYEGNSMTLADILMHAGHQGNTSLQILGEEMEDEMSDWE</sequence>
<feature type="compositionally biased region" description="Low complexity" evidence="1">
    <location>
        <begin position="529"/>
        <end position="543"/>
    </location>
</feature>
<evidence type="ECO:0000259" key="3">
    <source>
        <dbReference type="Pfam" id="PF14661"/>
    </source>
</evidence>
<keyword evidence="5" id="KW-1185">Reference proteome</keyword>
<protein>
    <recommendedName>
        <fullName evidence="3">HAUS augmin-like complex subunit 6 N-terminal domain-containing protein</fullName>
    </recommendedName>
</protein>
<feature type="domain" description="HAUS augmin-like complex subunit 6 N-terminal" evidence="3">
    <location>
        <begin position="123"/>
        <end position="191"/>
    </location>
</feature>
<feature type="region of interest" description="Disordered" evidence="1">
    <location>
        <begin position="631"/>
        <end position="669"/>
    </location>
</feature>
<keyword evidence="2" id="KW-0732">Signal</keyword>
<dbReference type="OMA" id="HLHLLNY"/>
<proteinExistence type="predicted"/>